<dbReference type="Pfam" id="PF00483">
    <property type="entry name" value="NTP_transferase"/>
    <property type="match status" value="1"/>
</dbReference>
<sequence length="229" mass="24857">MKALILAAGRGTRLAPLTDRVPKPLLVLGGESLLARQIRALARAGICDLVINLSYRGEMIRETIGSGEQYGVRIRYSDEGATPFETAGGIRRALEFLRPGPFWVVNADLVTDFPYASLALHAGEAARIVLVPNPPHHPEGDFALVQDRVRVRGTPRFTFAGIGVYAAHLFEQMPQAVPIPLAPCLKQWAQAGMLGGVIHTGLWQDVGTLEAWRTACEQFATPKSPKGNE</sequence>
<name>T1A9M0_9ZZZZ</name>
<reference evidence="2" key="1">
    <citation type="submission" date="2013-08" db="EMBL/GenBank/DDBJ databases">
        <authorList>
            <person name="Mendez C."/>
            <person name="Richter M."/>
            <person name="Ferrer M."/>
            <person name="Sanchez J."/>
        </authorList>
    </citation>
    <scope>NUCLEOTIDE SEQUENCE</scope>
</reference>
<proteinExistence type="predicted"/>
<dbReference type="CDD" id="cd06422">
    <property type="entry name" value="NTP_transferase_like_1"/>
    <property type="match status" value="1"/>
</dbReference>
<feature type="domain" description="Nucleotidyl transferase" evidence="1">
    <location>
        <begin position="2"/>
        <end position="144"/>
    </location>
</feature>
<gene>
    <name evidence="2" type="ORF">B1B_10202</name>
</gene>
<keyword evidence="2" id="KW-0808">Transferase</keyword>
<dbReference type="AlphaFoldDB" id="T1A9M0"/>
<dbReference type="InterPro" id="IPR029044">
    <property type="entry name" value="Nucleotide-diphossugar_trans"/>
</dbReference>
<dbReference type="PANTHER" id="PTHR22572">
    <property type="entry name" value="SUGAR-1-PHOSPHATE GUANYL TRANSFERASE"/>
    <property type="match status" value="1"/>
</dbReference>
<dbReference type="InterPro" id="IPR050486">
    <property type="entry name" value="Mannose-1P_guanyltransferase"/>
</dbReference>
<dbReference type="InterPro" id="IPR005835">
    <property type="entry name" value="NTP_transferase_dom"/>
</dbReference>
<protein>
    <submittedName>
        <fullName evidence="2">Nucleotidyltransferase family protein</fullName>
    </submittedName>
</protein>
<dbReference type="EMBL" id="AUZY01006708">
    <property type="protein sequence ID" value="EQD53513.1"/>
    <property type="molecule type" value="Genomic_DNA"/>
</dbReference>
<dbReference type="SUPFAM" id="SSF53448">
    <property type="entry name" value="Nucleotide-diphospho-sugar transferases"/>
    <property type="match status" value="1"/>
</dbReference>
<dbReference type="Gene3D" id="3.90.550.10">
    <property type="entry name" value="Spore Coat Polysaccharide Biosynthesis Protein SpsA, Chain A"/>
    <property type="match status" value="1"/>
</dbReference>
<evidence type="ECO:0000259" key="1">
    <source>
        <dbReference type="Pfam" id="PF00483"/>
    </source>
</evidence>
<organism evidence="2">
    <name type="scientific">mine drainage metagenome</name>
    <dbReference type="NCBI Taxonomy" id="410659"/>
    <lineage>
        <taxon>unclassified sequences</taxon>
        <taxon>metagenomes</taxon>
        <taxon>ecological metagenomes</taxon>
    </lineage>
</organism>
<reference evidence="2" key="2">
    <citation type="journal article" date="2014" name="ISME J.">
        <title>Microbial stratification in low pH oxic and suboxic macroscopic growths along an acid mine drainage.</title>
        <authorList>
            <person name="Mendez-Garcia C."/>
            <person name="Mesa V."/>
            <person name="Sprenger R.R."/>
            <person name="Richter M."/>
            <person name="Diez M.S."/>
            <person name="Solano J."/>
            <person name="Bargiela R."/>
            <person name="Golyshina O.V."/>
            <person name="Manteca A."/>
            <person name="Ramos J.L."/>
            <person name="Gallego J.R."/>
            <person name="Llorente I."/>
            <person name="Martins Dos Santos V.A."/>
            <person name="Jensen O.N."/>
            <person name="Pelaez A.I."/>
            <person name="Sanchez J."/>
            <person name="Ferrer M."/>
        </authorList>
    </citation>
    <scope>NUCLEOTIDE SEQUENCE</scope>
</reference>
<evidence type="ECO:0000313" key="2">
    <source>
        <dbReference type="EMBL" id="EQD53513.1"/>
    </source>
</evidence>
<dbReference type="GO" id="GO:0016740">
    <property type="term" value="F:transferase activity"/>
    <property type="evidence" value="ECO:0007669"/>
    <property type="project" value="UniProtKB-KW"/>
</dbReference>
<accession>T1A9M0</accession>
<comment type="caution">
    <text evidence="2">The sequence shown here is derived from an EMBL/GenBank/DDBJ whole genome shotgun (WGS) entry which is preliminary data.</text>
</comment>